<keyword evidence="10" id="KW-1185">Reference proteome</keyword>
<comment type="caution">
    <text evidence="9">The sequence shown here is derived from an EMBL/GenBank/DDBJ whole genome shotgun (WGS) entry which is preliminary data.</text>
</comment>
<dbReference type="Gene3D" id="1.20.1250.20">
    <property type="entry name" value="MFS general substrate transporter like domains"/>
    <property type="match status" value="1"/>
</dbReference>
<keyword evidence="6 7" id="KW-0472">Membrane</keyword>
<dbReference type="PANTHER" id="PTHR23513">
    <property type="entry name" value="INTEGRAL MEMBRANE EFFLUX PROTEIN-RELATED"/>
    <property type="match status" value="1"/>
</dbReference>
<proteinExistence type="predicted"/>
<dbReference type="InterPro" id="IPR010290">
    <property type="entry name" value="TM_effector"/>
</dbReference>
<feature type="transmembrane region" description="Helical" evidence="7">
    <location>
        <begin position="345"/>
        <end position="365"/>
    </location>
</feature>
<evidence type="ECO:0000256" key="6">
    <source>
        <dbReference type="ARBA" id="ARBA00023136"/>
    </source>
</evidence>
<evidence type="ECO:0000259" key="8">
    <source>
        <dbReference type="PROSITE" id="PS50850"/>
    </source>
</evidence>
<evidence type="ECO:0000256" key="7">
    <source>
        <dbReference type="SAM" id="Phobius"/>
    </source>
</evidence>
<feature type="transmembrane region" description="Helical" evidence="7">
    <location>
        <begin position="223"/>
        <end position="247"/>
    </location>
</feature>
<organism evidence="9 10">
    <name type="scientific">Pseudokineococcus lusitanus</name>
    <dbReference type="NCBI Taxonomy" id="763993"/>
    <lineage>
        <taxon>Bacteria</taxon>
        <taxon>Bacillati</taxon>
        <taxon>Actinomycetota</taxon>
        <taxon>Actinomycetes</taxon>
        <taxon>Kineosporiales</taxon>
        <taxon>Kineosporiaceae</taxon>
        <taxon>Pseudokineococcus</taxon>
    </lineage>
</organism>
<dbReference type="CDD" id="cd06173">
    <property type="entry name" value="MFS_MefA_like"/>
    <property type="match status" value="1"/>
</dbReference>
<comment type="subcellular location">
    <subcellularLocation>
        <location evidence="1">Cell membrane</location>
        <topology evidence="1">Multi-pass membrane protein</topology>
    </subcellularLocation>
</comment>
<evidence type="ECO:0000313" key="10">
    <source>
        <dbReference type="Proteomes" id="UP000276232"/>
    </source>
</evidence>
<evidence type="ECO:0000256" key="2">
    <source>
        <dbReference type="ARBA" id="ARBA00022448"/>
    </source>
</evidence>
<dbReference type="RefSeq" id="WP_123380286.1">
    <property type="nucleotide sequence ID" value="NZ_RJKN01000005.1"/>
</dbReference>
<evidence type="ECO:0000256" key="3">
    <source>
        <dbReference type="ARBA" id="ARBA00022475"/>
    </source>
</evidence>
<evidence type="ECO:0000256" key="4">
    <source>
        <dbReference type="ARBA" id="ARBA00022692"/>
    </source>
</evidence>
<dbReference type="OrthoDB" id="9775268at2"/>
<dbReference type="InParanoid" id="A0A3N1HK99"/>
<accession>A0A3N1HK99</accession>
<feature type="transmembrane region" description="Helical" evidence="7">
    <location>
        <begin position="175"/>
        <end position="192"/>
    </location>
</feature>
<feature type="transmembrane region" description="Helical" evidence="7">
    <location>
        <begin position="106"/>
        <end position="124"/>
    </location>
</feature>
<keyword evidence="3" id="KW-1003">Cell membrane</keyword>
<dbReference type="GO" id="GO:0005886">
    <property type="term" value="C:plasma membrane"/>
    <property type="evidence" value="ECO:0007669"/>
    <property type="project" value="UniProtKB-SubCell"/>
</dbReference>
<feature type="domain" description="Major facilitator superfamily (MFS) profile" evidence="8">
    <location>
        <begin position="1"/>
        <end position="399"/>
    </location>
</feature>
<dbReference type="InterPro" id="IPR020846">
    <property type="entry name" value="MFS_dom"/>
</dbReference>
<reference evidence="9 10" key="1">
    <citation type="journal article" date="2015" name="Stand. Genomic Sci.">
        <title>Genomic Encyclopedia of Bacterial and Archaeal Type Strains, Phase III: the genomes of soil and plant-associated and newly described type strains.</title>
        <authorList>
            <person name="Whitman W.B."/>
            <person name="Woyke T."/>
            <person name="Klenk H.P."/>
            <person name="Zhou Y."/>
            <person name="Lilburn T.G."/>
            <person name="Beck B.J."/>
            <person name="De Vos P."/>
            <person name="Vandamme P."/>
            <person name="Eisen J.A."/>
            <person name="Garrity G."/>
            <person name="Hugenholtz P."/>
            <person name="Kyrpides N.C."/>
        </authorList>
    </citation>
    <scope>NUCLEOTIDE SEQUENCE [LARGE SCALE GENOMIC DNA]</scope>
    <source>
        <strain evidence="9 10">CECT 7306</strain>
    </source>
</reference>
<name>A0A3N1HK99_9ACTN</name>
<dbReference type="PROSITE" id="PS50850">
    <property type="entry name" value="MFS"/>
    <property type="match status" value="1"/>
</dbReference>
<dbReference type="Pfam" id="PF05977">
    <property type="entry name" value="MFS_3"/>
    <property type="match status" value="1"/>
</dbReference>
<keyword evidence="5 7" id="KW-1133">Transmembrane helix</keyword>
<dbReference type="SUPFAM" id="SSF103473">
    <property type="entry name" value="MFS general substrate transporter"/>
    <property type="match status" value="1"/>
</dbReference>
<keyword evidence="4 7" id="KW-0812">Transmembrane</keyword>
<feature type="transmembrane region" description="Helical" evidence="7">
    <location>
        <begin position="259"/>
        <end position="278"/>
    </location>
</feature>
<protein>
    <submittedName>
        <fullName evidence="9">Putative MFS family arabinose efflux permease</fullName>
    </submittedName>
</protein>
<sequence>MSATFRSLSIPNYRIWFGGALVSNVGTWMQRVAQDWLVLSVLTAGSGVAVGITTGLQFLPMLLLGPYAGLVADRVDKRRLLMLTQGLSGLWGLVLGVLVVTGSAQLWHVYVLAALLGITTAFDAPARQTFVAALVPPENLPNAVGLNSAAFNGARLVGPGIAGLLIAAFGTGPVFLINAVTFMATVVALVLMRTDELRPMPLAARGKGQVREGLRYVKGRPEIVLVLVVMGTVGTLGMNFQLTTALVATGVFDKGAQEYGLLGSILAIGSLSGALLAARRERPRLRLVLGAAGAFGVSAIVAASMPTYWSFAIALIPVGLTALTLMTAANAMVQTTTEPAMRGRVMALYMMIFMGGTPIGSPLIGLVGDVFGARWTIYLGGISALVVTVGAVLYVLRRDDLRIRYRLHQTPHLQVLNAAERSAAHASLDAESARAGRTAA</sequence>
<feature type="transmembrane region" description="Helical" evidence="7">
    <location>
        <begin position="311"/>
        <end position="333"/>
    </location>
</feature>
<dbReference type="AlphaFoldDB" id="A0A3N1HK99"/>
<keyword evidence="2" id="KW-0813">Transport</keyword>
<evidence type="ECO:0000313" key="9">
    <source>
        <dbReference type="EMBL" id="ROP42910.1"/>
    </source>
</evidence>
<evidence type="ECO:0000256" key="5">
    <source>
        <dbReference type="ARBA" id="ARBA00022989"/>
    </source>
</evidence>
<feature type="transmembrane region" description="Helical" evidence="7">
    <location>
        <begin position="377"/>
        <end position="396"/>
    </location>
</feature>
<gene>
    <name evidence="9" type="ORF">EDC03_2199</name>
</gene>
<feature type="transmembrane region" description="Helical" evidence="7">
    <location>
        <begin position="285"/>
        <end position="305"/>
    </location>
</feature>
<dbReference type="Proteomes" id="UP000276232">
    <property type="component" value="Unassembled WGS sequence"/>
</dbReference>
<dbReference type="InterPro" id="IPR036259">
    <property type="entry name" value="MFS_trans_sf"/>
</dbReference>
<dbReference type="EMBL" id="RJKN01000005">
    <property type="protein sequence ID" value="ROP42910.1"/>
    <property type="molecule type" value="Genomic_DNA"/>
</dbReference>
<feature type="transmembrane region" description="Helical" evidence="7">
    <location>
        <begin position="36"/>
        <end position="59"/>
    </location>
</feature>
<dbReference type="GO" id="GO:0022857">
    <property type="term" value="F:transmembrane transporter activity"/>
    <property type="evidence" value="ECO:0007669"/>
    <property type="project" value="InterPro"/>
</dbReference>
<dbReference type="PANTHER" id="PTHR23513:SF11">
    <property type="entry name" value="STAPHYLOFERRIN A TRANSPORTER"/>
    <property type="match status" value="1"/>
</dbReference>
<feature type="transmembrane region" description="Helical" evidence="7">
    <location>
        <begin position="80"/>
        <end position="100"/>
    </location>
</feature>
<evidence type="ECO:0000256" key="1">
    <source>
        <dbReference type="ARBA" id="ARBA00004651"/>
    </source>
</evidence>